<dbReference type="Gene3D" id="2.40.160.200">
    <property type="entry name" value="LURP1-related"/>
    <property type="match status" value="1"/>
</dbReference>
<proteinExistence type="inferred from homology"/>
<accession>A0ABD3HJ22</accession>
<dbReference type="InterPro" id="IPR025659">
    <property type="entry name" value="Tubby-like_C"/>
</dbReference>
<dbReference type="InterPro" id="IPR038595">
    <property type="entry name" value="LOR_sf"/>
</dbReference>
<dbReference type="Pfam" id="PF04525">
    <property type="entry name" value="LOR"/>
    <property type="match status" value="1"/>
</dbReference>
<organism evidence="2 3">
    <name type="scientific">Riccia sorocarpa</name>
    <dbReference type="NCBI Taxonomy" id="122646"/>
    <lineage>
        <taxon>Eukaryota</taxon>
        <taxon>Viridiplantae</taxon>
        <taxon>Streptophyta</taxon>
        <taxon>Embryophyta</taxon>
        <taxon>Marchantiophyta</taxon>
        <taxon>Marchantiopsida</taxon>
        <taxon>Marchantiidae</taxon>
        <taxon>Marchantiales</taxon>
        <taxon>Ricciaceae</taxon>
        <taxon>Riccia</taxon>
    </lineage>
</organism>
<dbReference type="InterPro" id="IPR007612">
    <property type="entry name" value="LOR"/>
</dbReference>
<evidence type="ECO:0000313" key="3">
    <source>
        <dbReference type="Proteomes" id="UP001633002"/>
    </source>
</evidence>
<comment type="caution">
    <text evidence="2">The sequence shown here is derived from an EMBL/GenBank/DDBJ whole genome shotgun (WGS) entry which is preliminary data.</text>
</comment>
<evidence type="ECO:0000256" key="1">
    <source>
        <dbReference type="ARBA" id="ARBA00005437"/>
    </source>
</evidence>
<reference evidence="2 3" key="1">
    <citation type="submission" date="2024-09" db="EMBL/GenBank/DDBJ databases">
        <title>Chromosome-scale assembly of Riccia sorocarpa.</title>
        <authorList>
            <person name="Paukszto L."/>
        </authorList>
    </citation>
    <scope>NUCLEOTIDE SEQUENCE [LARGE SCALE GENOMIC DNA]</scope>
    <source>
        <strain evidence="2">LP-2024</strain>
        <tissue evidence="2">Aerial parts of the thallus</tissue>
    </source>
</reference>
<keyword evidence="3" id="KW-1185">Reference proteome</keyword>
<dbReference type="PANTHER" id="PTHR31087:SF85">
    <property type="entry name" value="PROTEIN LURP-ONE-RELATED 7"/>
    <property type="match status" value="1"/>
</dbReference>
<dbReference type="EMBL" id="JBJQOH010000003">
    <property type="protein sequence ID" value="KAL3691408.1"/>
    <property type="molecule type" value="Genomic_DNA"/>
</dbReference>
<evidence type="ECO:0000313" key="2">
    <source>
        <dbReference type="EMBL" id="KAL3691408.1"/>
    </source>
</evidence>
<gene>
    <name evidence="2" type="ORF">R1sor_005059</name>
</gene>
<sequence length="88" mass="9923">MKPSFHVFVVPNYDKEPEFTLEGNFFLLNYTIHYHDVLVAQVNKKLTVVGFLVGKDVIKYVVTLQPGVDQAFIAALVVIVDQVAQDDI</sequence>
<dbReference type="SUPFAM" id="SSF54518">
    <property type="entry name" value="Tubby C-terminal domain-like"/>
    <property type="match status" value="1"/>
</dbReference>
<comment type="similarity">
    <text evidence="1">Belongs to the LOR family.</text>
</comment>
<name>A0ABD3HJ22_9MARC</name>
<dbReference type="PANTHER" id="PTHR31087">
    <property type="match status" value="1"/>
</dbReference>
<dbReference type="Proteomes" id="UP001633002">
    <property type="component" value="Unassembled WGS sequence"/>
</dbReference>
<dbReference type="AlphaFoldDB" id="A0ABD3HJ22"/>
<protein>
    <submittedName>
        <fullName evidence="2">Uncharacterized protein</fullName>
    </submittedName>
</protein>